<feature type="transmembrane region" description="Helical" evidence="6">
    <location>
        <begin position="369"/>
        <end position="388"/>
    </location>
</feature>
<evidence type="ECO:0000256" key="6">
    <source>
        <dbReference type="SAM" id="Phobius"/>
    </source>
</evidence>
<feature type="transmembrane region" description="Helical" evidence="6">
    <location>
        <begin position="302"/>
        <end position="320"/>
    </location>
</feature>
<keyword evidence="3 6" id="KW-0812">Transmembrane</keyword>
<sequence>MPRRVARDALLVIGGRIGFVGLWFVAVLLVYRGLGADEAGLAEAGRFAVAIACVKIASGCIVDPGDVALMRRAPTLLRSDAEAAHRLLRAAFLLRLVATLVVAAALLAFAAGFGRRLVGGGGAVAPLMGLIVAAILADMLFRSVLVVLQAAERFPALVLLEGALQVSRLLAILLLLAAGAMTVERVLVAYAGAGFLAGLAGAALLLPRALFASAGIDRADVRDLVGFLKWMVPAMVLAAFNERLDILLVYAFKGADAAGRYGAMLTLAVVPDLVAGCLAAIVQPRIARMLAEGSYGETLRRFLTVALPGAVLCFLVALLAGPTVIPLVLGAGYAPGVPAFLWLLAGTLFWLAVTPLPMSLVAVHAPARIALVTIGQTAIIVTGAVALLPPFGPVGMAQAVCAMRVGVALALLVMAHRMARPPRAVPLPTGEGPWASTGR</sequence>
<feature type="transmembrane region" description="Helical" evidence="6">
    <location>
        <begin position="90"/>
        <end position="111"/>
    </location>
</feature>
<evidence type="ECO:0008006" key="9">
    <source>
        <dbReference type="Google" id="ProtNLM"/>
    </source>
</evidence>
<comment type="caution">
    <text evidence="7">The sequence shown here is derived from an EMBL/GenBank/DDBJ whole genome shotgun (WGS) entry which is preliminary data.</text>
</comment>
<feature type="transmembrane region" description="Helical" evidence="6">
    <location>
        <begin position="47"/>
        <end position="69"/>
    </location>
</feature>
<feature type="transmembrane region" description="Helical" evidence="6">
    <location>
        <begin position="261"/>
        <end position="282"/>
    </location>
</feature>
<evidence type="ECO:0000313" key="8">
    <source>
        <dbReference type="Proteomes" id="UP001138751"/>
    </source>
</evidence>
<evidence type="ECO:0000256" key="1">
    <source>
        <dbReference type="ARBA" id="ARBA00004651"/>
    </source>
</evidence>
<feature type="transmembrane region" description="Helical" evidence="6">
    <location>
        <begin position="9"/>
        <end position="31"/>
    </location>
</feature>
<feature type="transmembrane region" description="Helical" evidence="6">
    <location>
        <begin position="157"/>
        <end position="181"/>
    </location>
</feature>
<dbReference type="EMBL" id="JAAEDM010000012">
    <property type="protein sequence ID" value="MBR0670936.1"/>
    <property type="molecule type" value="Genomic_DNA"/>
</dbReference>
<name>A0A9X9WUV7_9PROT</name>
<organism evidence="7 8">
    <name type="scientific">Neoroseomonas soli</name>
    <dbReference type="NCBI Taxonomy" id="1081025"/>
    <lineage>
        <taxon>Bacteria</taxon>
        <taxon>Pseudomonadati</taxon>
        <taxon>Pseudomonadota</taxon>
        <taxon>Alphaproteobacteria</taxon>
        <taxon>Acetobacterales</taxon>
        <taxon>Acetobacteraceae</taxon>
        <taxon>Neoroseomonas</taxon>
    </lineage>
</organism>
<feature type="transmembrane region" description="Helical" evidence="6">
    <location>
        <begin position="394"/>
        <end position="414"/>
    </location>
</feature>
<keyword evidence="8" id="KW-1185">Reference proteome</keyword>
<dbReference type="RefSeq" id="WP_211861312.1">
    <property type="nucleotide sequence ID" value="NZ_JAAEDM010000012.1"/>
</dbReference>
<reference evidence="7" key="2">
    <citation type="journal article" date="2021" name="Syst. Appl. Microbiol.">
        <title>Roseomonas hellenica sp. nov., isolated from roots of wild-growing Alkanna tinctoria.</title>
        <authorList>
            <person name="Rat A."/>
            <person name="Naranjo H.D."/>
            <person name="Lebbe L."/>
            <person name="Cnockaert M."/>
            <person name="Krigas N."/>
            <person name="Grigoriadou K."/>
            <person name="Maloupa E."/>
            <person name="Willems A."/>
        </authorList>
    </citation>
    <scope>NUCLEOTIDE SEQUENCE</scope>
    <source>
        <strain evidence="7">LMG 31231</strain>
    </source>
</reference>
<reference evidence="7" key="1">
    <citation type="submission" date="2020-01" db="EMBL/GenBank/DDBJ databases">
        <authorList>
            <person name="Rat A."/>
        </authorList>
    </citation>
    <scope>NUCLEOTIDE SEQUENCE</scope>
    <source>
        <strain evidence="7">LMG 31231</strain>
    </source>
</reference>
<evidence type="ECO:0000313" key="7">
    <source>
        <dbReference type="EMBL" id="MBR0670936.1"/>
    </source>
</evidence>
<feature type="transmembrane region" description="Helical" evidence="6">
    <location>
        <begin position="187"/>
        <end position="211"/>
    </location>
</feature>
<feature type="transmembrane region" description="Helical" evidence="6">
    <location>
        <begin position="340"/>
        <end position="362"/>
    </location>
</feature>
<accession>A0A9X9WUV7</accession>
<dbReference type="Proteomes" id="UP001138751">
    <property type="component" value="Unassembled WGS sequence"/>
</dbReference>
<evidence type="ECO:0000256" key="5">
    <source>
        <dbReference type="ARBA" id="ARBA00023136"/>
    </source>
</evidence>
<keyword evidence="2" id="KW-1003">Cell membrane</keyword>
<keyword evidence="5 6" id="KW-0472">Membrane</keyword>
<proteinExistence type="predicted"/>
<evidence type="ECO:0000256" key="3">
    <source>
        <dbReference type="ARBA" id="ARBA00022692"/>
    </source>
</evidence>
<keyword evidence="4 6" id="KW-1133">Transmembrane helix</keyword>
<dbReference type="GO" id="GO:0005886">
    <property type="term" value="C:plasma membrane"/>
    <property type="evidence" value="ECO:0007669"/>
    <property type="project" value="UniProtKB-SubCell"/>
</dbReference>
<dbReference type="AlphaFoldDB" id="A0A9X9WUV7"/>
<feature type="transmembrane region" description="Helical" evidence="6">
    <location>
        <begin position="123"/>
        <end position="145"/>
    </location>
</feature>
<evidence type="ECO:0000256" key="2">
    <source>
        <dbReference type="ARBA" id="ARBA00022475"/>
    </source>
</evidence>
<comment type="subcellular location">
    <subcellularLocation>
        <location evidence="1">Cell membrane</location>
        <topology evidence="1">Multi-pass membrane protein</topology>
    </subcellularLocation>
</comment>
<evidence type="ECO:0000256" key="4">
    <source>
        <dbReference type="ARBA" id="ARBA00022989"/>
    </source>
</evidence>
<dbReference type="PANTHER" id="PTHR30250">
    <property type="entry name" value="PST FAMILY PREDICTED COLANIC ACID TRANSPORTER"/>
    <property type="match status" value="1"/>
</dbReference>
<dbReference type="PANTHER" id="PTHR30250:SF11">
    <property type="entry name" value="O-ANTIGEN TRANSPORTER-RELATED"/>
    <property type="match status" value="1"/>
</dbReference>
<gene>
    <name evidence="7" type="ORF">GXW76_07110</name>
</gene>
<feature type="transmembrane region" description="Helical" evidence="6">
    <location>
        <begin position="223"/>
        <end position="241"/>
    </location>
</feature>
<dbReference type="InterPro" id="IPR050833">
    <property type="entry name" value="Poly_Biosynth_Transport"/>
</dbReference>
<protein>
    <recommendedName>
        <fullName evidence="9">Polysaccharide biosynthesis protein</fullName>
    </recommendedName>
</protein>